<dbReference type="OrthoDB" id="9779353at2"/>
<evidence type="ECO:0000256" key="4">
    <source>
        <dbReference type="ARBA" id="ARBA00022801"/>
    </source>
</evidence>
<accession>A0A9X0YTJ3</accession>
<dbReference type="Gene3D" id="3.30.540.10">
    <property type="entry name" value="Fructose-1,6-Bisphosphatase, subunit A, domain 1"/>
    <property type="match status" value="1"/>
</dbReference>
<evidence type="ECO:0000256" key="10">
    <source>
        <dbReference type="PIRSR" id="PIRSR004532-2"/>
    </source>
</evidence>
<feature type="binding site" evidence="9">
    <location>
        <position position="225"/>
    </location>
    <ligand>
        <name>Mn(2+)</name>
        <dbReference type="ChEBI" id="CHEBI:29035"/>
        <label>2</label>
    </ligand>
</feature>
<dbReference type="Pfam" id="PF03320">
    <property type="entry name" value="FBPase_glpX"/>
    <property type="match status" value="1"/>
</dbReference>
<keyword evidence="12" id="KW-1185">Reference proteome</keyword>
<sequence length="326" mass="34889">MSELKTNVISKQDVKMLAMDFLDVVQQAAIASFPWKGKGDKIQADDAGTEAMRNRLNLINMRASIVIGEGEMDEAPMLYIGERLGTGSGPEIDIAVDPVDGTTALSKGKNNSIAVIAAAIGGSLLHAPDMYMKKLAVGPNAKGAINIEASLTENMYSVARALGKDVRELTVMIQDRPRHDHFIKEVLDIGASVKLFTDGDITSAITTAIEGIDVDILIGTGGAPEGVIAATALKCLGGDFQGKLAPQNQAEIDRCIKMGLPDPEKVLTLDEIVKSDQCLFVATAISDEHILKGVQKQENGLIKTQSFLATGEGNRKLQFIESYHKQ</sequence>
<feature type="binding site" evidence="10">
    <location>
        <begin position="198"/>
        <end position="200"/>
    </location>
    <ligand>
        <name>substrate</name>
    </ligand>
</feature>
<dbReference type="GO" id="GO:0030388">
    <property type="term" value="P:fructose 1,6-bisphosphate metabolic process"/>
    <property type="evidence" value="ECO:0007669"/>
    <property type="project" value="TreeGrafter"/>
</dbReference>
<evidence type="ECO:0000256" key="5">
    <source>
        <dbReference type="ARBA" id="ARBA00023211"/>
    </source>
</evidence>
<name>A0A9X0YTJ3_9BACI</name>
<comment type="catalytic activity">
    <reaction evidence="1">
        <text>beta-D-fructose 1,6-bisphosphate + H2O = beta-D-fructose 6-phosphate + phosphate</text>
        <dbReference type="Rhea" id="RHEA:11064"/>
        <dbReference type="ChEBI" id="CHEBI:15377"/>
        <dbReference type="ChEBI" id="CHEBI:32966"/>
        <dbReference type="ChEBI" id="CHEBI:43474"/>
        <dbReference type="ChEBI" id="CHEBI:57634"/>
        <dbReference type="EC" id="3.1.3.11"/>
    </reaction>
</comment>
<dbReference type="EMBL" id="JAGGMB010000008">
    <property type="protein sequence ID" value="MBP2078468.1"/>
    <property type="molecule type" value="Genomic_DNA"/>
</dbReference>
<evidence type="ECO:0000256" key="2">
    <source>
        <dbReference type="ARBA" id="ARBA00008989"/>
    </source>
</evidence>
<comment type="similarity">
    <text evidence="2 8">Belongs to the FBPase class 2 family.</text>
</comment>
<protein>
    <recommendedName>
        <fullName evidence="8">Fructose-1,6-bisphosphatase</fullName>
    </recommendedName>
</protein>
<evidence type="ECO:0000256" key="7">
    <source>
        <dbReference type="ARBA" id="ARBA00024331"/>
    </source>
</evidence>
<comment type="pathway">
    <text evidence="7">Carbohydrate biosynthesis.</text>
</comment>
<evidence type="ECO:0000313" key="12">
    <source>
        <dbReference type="Proteomes" id="UP001138793"/>
    </source>
</evidence>
<comment type="cofactor">
    <cofactor evidence="9">
        <name>Mn(2+)</name>
        <dbReference type="ChEBI" id="CHEBI:29035"/>
    </cofactor>
</comment>
<feature type="binding site" evidence="9">
    <location>
        <position position="45"/>
    </location>
    <ligand>
        <name>Mn(2+)</name>
        <dbReference type="ChEBI" id="CHEBI:29035"/>
        <label>1</label>
    </ligand>
</feature>
<feature type="binding site" evidence="10">
    <location>
        <position position="222"/>
    </location>
    <ligand>
        <name>substrate</name>
    </ligand>
</feature>
<comment type="caution">
    <text evidence="11">The sequence shown here is derived from an EMBL/GenBank/DDBJ whole genome shotgun (WGS) entry which is preliminary data.</text>
</comment>
<dbReference type="GO" id="GO:0006071">
    <property type="term" value="P:glycerol metabolic process"/>
    <property type="evidence" value="ECO:0007669"/>
    <property type="project" value="InterPro"/>
</dbReference>
<dbReference type="SUPFAM" id="SSF56655">
    <property type="entry name" value="Carbohydrate phosphatase"/>
    <property type="match status" value="1"/>
</dbReference>
<organism evidence="11 12">
    <name type="scientific">Oceanobacillus polygoni</name>
    <dbReference type="NCBI Taxonomy" id="1235259"/>
    <lineage>
        <taxon>Bacteria</taxon>
        <taxon>Bacillati</taxon>
        <taxon>Bacillota</taxon>
        <taxon>Bacilli</taxon>
        <taxon>Bacillales</taxon>
        <taxon>Bacillaceae</taxon>
        <taxon>Oceanobacillus</taxon>
    </lineage>
</organism>
<dbReference type="FunFam" id="3.40.190.90:FF:000001">
    <property type="entry name" value="Fructose-1,6-bisphosphatase"/>
    <property type="match status" value="1"/>
</dbReference>
<evidence type="ECO:0000256" key="6">
    <source>
        <dbReference type="ARBA" id="ARBA00023277"/>
    </source>
</evidence>
<feature type="binding site" evidence="9">
    <location>
        <position position="100"/>
    </location>
    <ligand>
        <name>Mn(2+)</name>
        <dbReference type="ChEBI" id="CHEBI:29035"/>
        <label>2</label>
    </ligand>
</feature>
<dbReference type="CDD" id="cd01516">
    <property type="entry name" value="FBPase_glpX"/>
    <property type="match status" value="1"/>
</dbReference>
<keyword evidence="4 11" id="KW-0378">Hydrolase</keyword>
<dbReference type="GO" id="GO:0042132">
    <property type="term" value="F:fructose 1,6-bisphosphate 1-phosphatase activity"/>
    <property type="evidence" value="ECO:0007669"/>
    <property type="project" value="UniProtKB-EC"/>
</dbReference>
<dbReference type="InterPro" id="IPR004464">
    <property type="entry name" value="FBPase_class-2/SBPase"/>
</dbReference>
<gene>
    <name evidence="11" type="ORF">J2Z64_002732</name>
</gene>
<evidence type="ECO:0000256" key="8">
    <source>
        <dbReference type="PIRNR" id="PIRNR004532"/>
    </source>
</evidence>
<dbReference type="GO" id="GO:0005829">
    <property type="term" value="C:cytosol"/>
    <property type="evidence" value="ECO:0007669"/>
    <property type="project" value="TreeGrafter"/>
</dbReference>
<evidence type="ECO:0000256" key="1">
    <source>
        <dbReference type="ARBA" id="ARBA00001273"/>
    </source>
</evidence>
<dbReference type="Gene3D" id="3.40.190.90">
    <property type="match status" value="1"/>
</dbReference>
<reference evidence="11" key="1">
    <citation type="submission" date="2021-03" db="EMBL/GenBank/DDBJ databases">
        <title>Genomic Encyclopedia of Type Strains, Phase IV (KMG-IV): sequencing the most valuable type-strain genomes for metagenomic binning, comparative biology and taxonomic classification.</title>
        <authorList>
            <person name="Goeker M."/>
        </authorList>
    </citation>
    <scope>NUCLEOTIDE SEQUENCE</scope>
    <source>
        <strain evidence="11">DSM 107338</strain>
    </source>
</reference>
<feature type="binding site" evidence="10">
    <location>
        <begin position="100"/>
        <end position="102"/>
    </location>
    <ligand>
        <name>substrate</name>
    </ligand>
</feature>
<proteinExistence type="inferred from homology"/>
<dbReference type="PANTHER" id="PTHR30447">
    <property type="entry name" value="FRUCTOSE-1,6-BISPHOSPHATASE CLASS 2"/>
    <property type="match status" value="1"/>
</dbReference>
<feature type="binding site" evidence="10">
    <location>
        <begin position="176"/>
        <end position="178"/>
    </location>
    <ligand>
        <name>substrate</name>
    </ligand>
</feature>
<keyword evidence="6 8" id="KW-0119">Carbohydrate metabolism</keyword>
<dbReference type="PIRSF" id="PIRSF004532">
    <property type="entry name" value="GlpX"/>
    <property type="match status" value="1"/>
</dbReference>
<keyword evidence="3 9" id="KW-0479">Metal-binding</keyword>
<evidence type="ECO:0000256" key="3">
    <source>
        <dbReference type="ARBA" id="ARBA00022723"/>
    </source>
</evidence>
<dbReference type="AlphaFoldDB" id="A0A9X0YTJ3"/>
<dbReference type="GO" id="GO:0046872">
    <property type="term" value="F:metal ion binding"/>
    <property type="evidence" value="ECO:0007669"/>
    <property type="project" value="UniProtKB-KW"/>
</dbReference>
<dbReference type="RefSeq" id="WP_149476146.1">
    <property type="nucleotide sequence ID" value="NZ_JAGGMB010000008.1"/>
</dbReference>
<evidence type="ECO:0000256" key="9">
    <source>
        <dbReference type="PIRSR" id="PIRSR004532-1"/>
    </source>
</evidence>
<feature type="binding site" evidence="10">
    <location>
        <position position="131"/>
    </location>
    <ligand>
        <name>substrate</name>
    </ligand>
</feature>
<dbReference type="PANTHER" id="PTHR30447:SF0">
    <property type="entry name" value="FRUCTOSE-1,6-BISPHOSPHATASE 1 CLASS 2-RELATED"/>
    <property type="match status" value="1"/>
</dbReference>
<dbReference type="NCBIfam" id="TIGR00330">
    <property type="entry name" value="glpX"/>
    <property type="match status" value="1"/>
</dbReference>
<dbReference type="GO" id="GO:0006094">
    <property type="term" value="P:gluconeogenesis"/>
    <property type="evidence" value="ECO:0007669"/>
    <property type="project" value="InterPro"/>
</dbReference>
<keyword evidence="5 9" id="KW-0464">Manganese</keyword>
<feature type="binding site" evidence="9">
    <location>
        <position position="69"/>
    </location>
    <ligand>
        <name>Mn(2+)</name>
        <dbReference type="ChEBI" id="CHEBI:29035"/>
        <label>1</label>
    </ligand>
</feature>
<evidence type="ECO:0000313" key="11">
    <source>
        <dbReference type="EMBL" id="MBP2078468.1"/>
    </source>
</evidence>
<feature type="binding site" evidence="9">
    <location>
        <position position="97"/>
    </location>
    <ligand>
        <name>Mn(2+)</name>
        <dbReference type="ChEBI" id="CHEBI:29035"/>
        <label>2</label>
    </ligand>
</feature>
<dbReference type="Proteomes" id="UP001138793">
    <property type="component" value="Unassembled WGS sequence"/>
</dbReference>